<dbReference type="GO" id="GO:0007034">
    <property type="term" value="P:vacuolar transport"/>
    <property type="evidence" value="ECO:0007669"/>
    <property type="project" value="UniProtKB-ARBA"/>
</dbReference>
<reference evidence="9 10" key="1">
    <citation type="journal article" date="2016" name="Mol. Biol. Evol.">
        <title>Comparative Genomics of Early-Diverging Mushroom-Forming Fungi Provides Insights into the Origins of Lignocellulose Decay Capabilities.</title>
        <authorList>
            <person name="Nagy L.G."/>
            <person name="Riley R."/>
            <person name="Tritt A."/>
            <person name="Adam C."/>
            <person name="Daum C."/>
            <person name="Floudas D."/>
            <person name="Sun H."/>
            <person name="Yadav J.S."/>
            <person name="Pangilinan J."/>
            <person name="Larsson K.H."/>
            <person name="Matsuura K."/>
            <person name="Barry K."/>
            <person name="Labutti K."/>
            <person name="Kuo R."/>
            <person name="Ohm R.A."/>
            <person name="Bhattacharya S.S."/>
            <person name="Shirouzu T."/>
            <person name="Yoshinaga Y."/>
            <person name="Martin F.M."/>
            <person name="Grigoriev I.V."/>
            <person name="Hibbett D.S."/>
        </authorList>
    </citation>
    <scope>NUCLEOTIDE SEQUENCE [LARGE SCALE GENOMIC DNA]</scope>
    <source>
        <strain evidence="9 10">HHB9708</strain>
    </source>
</reference>
<dbReference type="OrthoDB" id="428895at2759"/>
<proteinExistence type="predicted"/>
<keyword evidence="2" id="KW-0926">Vacuole</keyword>
<dbReference type="FunFam" id="1.20.5.110:FF:000058">
    <property type="entry name" value="VAM7p Vacuolar SNARE protein"/>
    <property type="match status" value="1"/>
</dbReference>
<evidence type="ECO:0000256" key="4">
    <source>
        <dbReference type="ARBA" id="ARBA00054927"/>
    </source>
</evidence>
<dbReference type="Proteomes" id="UP000076722">
    <property type="component" value="Unassembled WGS sequence"/>
</dbReference>
<comment type="subcellular location">
    <subcellularLocation>
        <location evidence="1">Vacuole</location>
    </subcellularLocation>
</comment>
<comment type="function">
    <text evidence="4">Essential for proper morphogenesis of the vacuole. May exist as structural reinforcement on the surface of the vacuolar membrane and be required for maintenance against rupture by osmotic pressure.</text>
</comment>
<accession>A0A164XFF0</accession>
<dbReference type="Pfam" id="PF00787">
    <property type="entry name" value="PX"/>
    <property type="match status" value="1"/>
</dbReference>
<dbReference type="SUPFAM" id="SSF64268">
    <property type="entry name" value="PX domain"/>
    <property type="match status" value="1"/>
</dbReference>
<dbReference type="Gene3D" id="3.30.1520.10">
    <property type="entry name" value="Phox-like domain"/>
    <property type="match status" value="1"/>
</dbReference>
<organism evidence="9 10">
    <name type="scientific">Sistotremastrum niveocremeum HHB9708</name>
    <dbReference type="NCBI Taxonomy" id="1314777"/>
    <lineage>
        <taxon>Eukaryota</taxon>
        <taxon>Fungi</taxon>
        <taxon>Dikarya</taxon>
        <taxon>Basidiomycota</taxon>
        <taxon>Agaricomycotina</taxon>
        <taxon>Agaricomycetes</taxon>
        <taxon>Sistotremastrales</taxon>
        <taxon>Sistotremastraceae</taxon>
        <taxon>Sertulicium</taxon>
        <taxon>Sertulicium niveocremeum</taxon>
    </lineage>
</organism>
<dbReference type="InterPro" id="IPR036871">
    <property type="entry name" value="PX_dom_sf"/>
</dbReference>
<sequence>MALQVYVRGHEERTTPKQHTVYRIEVQASVRSWTIFHRYSEFVDLDTELTKSTASPPPAPLPPKHTFSLRRTIAQSESILEERRSGLEAYLRAIVASKNPVWRDSFAFRDFLSIPISKQSADPNSPAQFSSTSWIDEHADLTSLLRDARADLNKRDALLDKGDPTSSHSANVQAKKKLAAVLLRITPLEKGLESLAKSGLSDGEIQRRTEMTARLRDECDKLGKMVVAARQASKYAGPALSADREQLLSGANPNPSSRPFARVFGQGPAETSATRPLDDPGLLQLQKMQMDQQDEQLDELTAILRRQKNLGIVISEEIASQIELLDDLNDNVDRVGGKLTSAKKQLNRLD</sequence>
<gene>
    <name evidence="9" type="ORF">SISNIDRAFT_329849</name>
</gene>
<dbReference type="EMBL" id="KV419400">
    <property type="protein sequence ID" value="KZS95925.1"/>
    <property type="molecule type" value="Genomic_DNA"/>
</dbReference>
<dbReference type="GO" id="GO:0016192">
    <property type="term" value="P:vesicle-mediated transport"/>
    <property type="evidence" value="ECO:0007669"/>
    <property type="project" value="UniProtKB-ARBA"/>
</dbReference>
<feature type="region of interest" description="Disordered" evidence="6">
    <location>
        <begin position="249"/>
        <end position="279"/>
    </location>
</feature>
<name>A0A164XFF0_9AGAM</name>
<keyword evidence="3 5" id="KW-0175">Coiled coil</keyword>
<dbReference type="SMART" id="SM00312">
    <property type="entry name" value="PX"/>
    <property type="match status" value="1"/>
</dbReference>
<evidence type="ECO:0000256" key="6">
    <source>
        <dbReference type="SAM" id="MobiDB-lite"/>
    </source>
</evidence>
<dbReference type="CDD" id="cd15858">
    <property type="entry name" value="SNARE_VAM7"/>
    <property type="match status" value="1"/>
</dbReference>
<evidence type="ECO:0000256" key="3">
    <source>
        <dbReference type="ARBA" id="ARBA00023054"/>
    </source>
</evidence>
<protein>
    <submittedName>
        <fullName evidence="9">Syntaxin</fullName>
    </submittedName>
</protein>
<dbReference type="SMART" id="SM00397">
    <property type="entry name" value="t_SNARE"/>
    <property type="match status" value="1"/>
</dbReference>
<evidence type="ECO:0000259" key="7">
    <source>
        <dbReference type="PROSITE" id="PS50192"/>
    </source>
</evidence>
<dbReference type="STRING" id="1314777.A0A164XFF0"/>
<dbReference type="PROSITE" id="PS50195">
    <property type="entry name" value="PX"/>
    <property type="match status" value="1"/>
</dbReference>
<dbReference type="SUPFAM" id="SSF58038">
    <property type="entry name" value="SNARE fusion complex"/>
    <property type="match status" value="1"/>
</dbReference>
<dbReference type="PANTHER" id="PTHR22775">
    <property type="entry name" value="SORTING NEXIN"/>
    <property type="match status" value="1"/>
</dbReference>
<evidence type="ECO:0000313" key="9">
    <source>
        <dbReference type="EMBL" id="KZS95925.1"/>
    </source>
</evidence>
<dbReference type="Gene3D" id="1.20.5.110">
    <property type="match status" value="1"/>
</dbReference>
<evidence type="ECO:0000313" key="10">
    <source>
        <dbReference type="Proteomes" id="UP000076722"/>
    </source>
</evidence>
<dbReference type="InterPro" id="IPR000727">
    <property type="entry name" value="T_SNARE_dom"/>
</dbReference>
<feature type="domain" description="T-SNARE coiled-coil homology" evidence="7">
    <location>
        <begin position="287"/>
        <end position="349"/>
    </location>
</feature>
<dbReference type="PANTHER" id="PTHR22775:SF47">
    <property type="entry name" value="MEIOTICALLY UP-REGULATED GENE 122 PROTEIN"/>
    <property type="match status" value="1"/>
</dbReference>
<evidence type="ECO:0000256" key="5">
    <source>
        <dbReference type="SAM" id="Coils"/>
    </source>
</evidence>
<dbReference type="GO" id="GO:0097576">
    <property type="term" value="P:vacuole fusion"/>
    <property type="evidence" value="ECO:0007669"/>
    <property type="project" value="UniProtKB-ARBA"/>
</dbReference>
<dbReference type="AlphaFoldDB" id="A0A164XFF0"/>
<dbReference type="GO" id="GO:0000329">
    <property type="term" value="C:fungal-type vacuole membrane"/>
    <property type="evidence" value="ECO:0007669"/>
    <property type="project" value="UniProtKB-ARBA"/>
</dbReference>
<evidence type="ECO:0000256" key="1">
    <source>
        <dbReference type="ARBA" id="ARBA00004116"/>
    </source>
</evidence>
<keyword evidence="10" id="KW-1185">Reference proteome</keyword>
<evidence type="ECO:0000256" key="2">
    <source>
        <dbReference type="ARBA" id="ARBA00022554"/>
    </source>
</evidence>
<feature type="domain" description="PX" evidence="8">
    <location>
        <begin position="1"/>
        <end position="118"/>
    </location>
</feature>
<dbReference type="GO" id="GO:0035091">
    <property type="term" value="F:phosphatidylinositol binding"/>
    <property type="evidence" value="ECO:0007669"/>
    <property type="project" value="InterPro"/>
</dbReference>
<dbReference type="InterPro" id="IPR001683">
    <property type="entry name" value="PX_dom"/>
</dbReference>
<evidence type="ECO:0000259" key="8">
    <source>
        <dbReference type="PROSITE" id="PS50195"/>
    </source>
</evidence>
<feature type="coiled-coil region" evidence="5">
    <location>
        <begin position="283"/>
        <end position="345"/>
    </location>
</feature>
<dbReference type="PROSITE" id="PS50192">
    <property type="entry name" value="T_SNARE"/>
    <property type="match status" value="1"/>
</dbReference>